<protein>
    <submittedName>
        <fullName evidence="3">3'-5' exoribonuclease</fullName>
    </submittedName>
</protein>
<evidence type="ECO:0000313" key="4">
    <source>
        <dbReference type="Proteomes" id="UP000247922"/>
    </source>
</evidence>
<dbReference type="PANTHER" id="PTHR37294">
    <property type="entry name" value="3'-5' EXORIBONUCLEASE YHAM"/>
    <property type="match status" value="1"/>
</dbReference>
<dbReference type="GO" id="GO:0016787">
    <property type="term" value="F:hydrolase activity"/>
    <property type="evidence" value="ECO:0007669"/>
    <property type="project" value="UniProtKB-KW"/>
</dbReference>
<keyword evidence="1" id="KW-0378">Hydrolase</keyword>
<name>A0A2V3WBL0_9BACI</name>
<dbReference type="InterPro" id="IPR050798">
    <property type="entry name" value="YhaM_exoribonuc/phosphodiest"/>
</dbReference>
<dbReference type="Proteomes" id="UP000247922">
    <property type="component" value="Unassembled WGS sequence"/>
</dbReference>
<dbReference type="Pfam" id="PF01966">
    <property type="entry name" value="HD"/>
    <property type="match status" value="1"/>
</dbReference>
<dbReference type="PANTHER" id="PTHR37294:SF1">
    <property type="entry name" value="3'-5' EXORIBONUCLEASE YHAM"/>
    <property type="match status" value="1"/>
</dbReference>
<dbReference type="InterPro" id="IPR006674">
    <property type="entry name" value="HD_domain"/>
</dbReference>
<sequence>MSIHIDYFYQHIAFDFELTDDIKLQRDKLSIPKLPNTERLFSIDNLSAGDRVEERFLINEHAVKLTKTNKQFLKVSLSNAGGMVQAKMWDNNGAVDKNLPALTQHRVFDVEGVVDEYNNIKSLTINKLSPVEASIEPFSLLPSTDESLEALATELLFHISKIEQPYQTFAHQTLNQFWDDFVLAPAAKGYHHNYLGGLLKHTVGLLRFTHYITNHAKGPVAAILTLIQLVEKAYKKEIYDSYNAPEKINRPVWKDTIDHLYKMLDGLQALGSDAINLNHLITAILYHDLGKLLEYDYAGKSYHAFSFLYPHADSTELKSRLQGGIGMDAIGLLVGHIPYGVLLLQKMLEQTQVNLTLTDIHRINHLILCHHGLPEWGSCVRQPETAEGFLIHIVDYLDSRYENVVTQST</sequence>
<proteinExistence type="predicted"/>
<feature type="domain" description="HD" evidence="2">
    <location>
        <begin position="257"/>
        <end position="398"/>
    </location>
</feature>
<comment type="caution">
    <text evidence="3">The sequence shown here is derived from an EMBL/GenBank/DDBJ whole genome shotgun (WGS) entry which is preliminary data.</text>
</comment>
<dbReference type="GO" id="GO:0031125">
    <property type="term" value="P:rRNA 3'-end processing"/>
    <property type="evidence" value="ECO:0007669"/>
    <property type="project" value="TreeGrafter"/>
</dbReference>
<organism evidence="3 4">
    <name type="scientific">Streptohalobacillus salinus</name>
    <dbReference type="NCBI Taxonomy" id="621096"/>
    <lineage>
        <taxon>Bacteria</taxon>
        <taxon>Bacillati</taxon>
        <taxon>Bacillota</taxon>
        <taxon>Bacilli</taxon>
        <taxon>Bacillales</taxon>
        <taxon>Bacillaceae</taxon>
        <taxon>Streptohalobacillus</taxon>
    </lineage>
</organism>
<accession>A0A2V3WBL0</accession>
<dbReference type="EMBL" id="QJJR01000005">
    <property type="protein sequence ID" value="PXW91460.1"/>
    <property type="molecule type" value="Genomic_DNA"/>
</dbReference>
<dbReference type="RefSeq" id="WP_245881972.1">
    <property type="nucleotide sequence ID" value="NZ_QJJR01000005.1"/>
</dbReference>
<evidence type="ECO:0000313" key="3">
    <source>
        <dbReference type="EMBL" id="PXW91460.1"/>
    </source>
</evidence>
<dbReference type="SUPFAM" id="SSF109604">
    <property type="entry name" value="HD-domain/PDEase-like"/>
    <property type="match status" value="1"/>
</dbReference>
<gene>
    <name evidence="3" type="ORF">DES38_10581</name>
</gene>
<evidence type="ECO:0000256" key="1">
    <source>
        <dbReference type="ARBA" id="ARBA00022801"/>
    </source>
</evidence>
<evidence type="ECO:0000259" key="2">
    <source>
        <dbReference type="Pfam" id="PF01966"/>
    </source>
</evidence>
<dbReference type="AlphaFoldDB" id="A0A2V3WBL0"/>
<reference evidence="3 4" key="1">
    <citation type="submission" date="2018-05" db="EMBL/GenBank/DDBJ databases">
        <title>Genomic Encyclopedia of Type Strains, Phase IV (KMG-IV): sequencing the most valuable type-strain genomes for metagenomic binning, comparative biology and taxonomic classification.</title>
        <authorList>
            <person name="Goeker M."/>
        </authorList>
    </citation>
    <scope>NUCLEOTIDE SEQUENCE [LARGE SCALE GENOMIC DNA]</scope>
    <source>
        <strain evidence="3 4">DSM 22440</strain>
    </source>
</reference>
<keyword evidence="4" id="KW-1185">Reference proteome</keyword>